<evidence type="ECO:0000313" key="3">
    <source>
        <dbReference type="Proteomes" id="UP000276506"/>
    </source>
</evidence>
<dbReference type="Pfam" id="PF07044">
    <property type="entry name" value="DUF1329"/>
    <property type="match status" value="1"/>
</dbReference>
<proteinExistence type="predicted"/>
<organism evidence="2 3">
    <name type="scientific">Stutzerimonas xanthomarina</name>
    <dbReference type="NCBI Taxonomy" id="271420"/>
    <lineage>
        <taxon>Bacteria</taxon>
        <taxon>Pseudomonadati</taxon>
        <taxon>Pseudomonadota</taxon>
        <taxon>Gammaproteobacteria</taxon>
        <taxon>Pseudomonadales</taxon>
        <taxon>Pseudomonadaceae</taxon>
        <taxon>Stutzerimonas</taxon>
    </lineage>
</organism>
<evidence type="ECO:0000313" key="2">
    <source>
        <dbReference type="EMBL" id="RRV13459.1"/>
    </source>
</evidence>
<feature type="chain" id="PRO_5018631838" evidence="1">
    <location>
        <begin position="23"/>
        <end position="459"/>
    </location>
</feature>
<reference evidence="2 3" key="1">
    <citation type="submission" date="2018-10" db="EMBL/GenBank/DDBJ databases">
        <title>Transmission dynamics of multidrug resistant bacteria on intensive care unit surfaces.</title>
        <authorList>
            <person name="D'Souza A.W."/>
            <person name="Potter R.F."/>
            <person name="Wallace M."/>
            <person name="Shupe A."/>
            <person name="Patel S."/>
            <person name="Sun S."/>
            <person name="Gul D."/>
            <person name="Kwon J.H."/>
            <person name="Andleeb S."/>
            <person name="Burnham C.-A.D."/>
            <person name="Dantas G."/>
        </authorList>
    </citation>
    <scope>NUCLEOTIDE SEQUENCE [LARGE SCALE GENOMIC DNA]</scope>
    <source>
        <strain evidence="2 3">PX_177</strain>
    </source>
</reference>
<dbReference type="AlphaFoldDB" id="A0A3R8VZK6"/>
<dbReference type="RefSeq" id="WP_125876796.1">
    <property type="nucleotide sequence ID" value="NZ_RHQL01000002.1"/>
</dbReference>
<dbReference type="InterPro" id="IPR010752">
    <property type="entry name" value="DUF1329"/>
</dbReference>
<name>A0A3R8VZK6_9GAMM</name>
<dbReference type="Proteomes" id="UP000276506">
    <property type="component" value="Unassembled WGS sequence"/>
</dbReference>
<gene>
    <name evidence="2" type="ORF">EGJ28_07570</name>
</gene>
<dbReference type="Gene3D" id="2.50.20.10">
    <property type="entry name" value="Lipoprotein localisation LolA/LolB/LppX"/>
    <property type="match status" value="1"/>
</dbReference>
<feature type="signal peptide" evidence="1">
    <location>
        <begin position="1"/>
        <end position="22"/>
    </location>
</feature>
<evidence type="ECO:0000256" key="1">
    <source>
        <dbReference type="SAM" id="SignalP"/>
    </source>
</evidence>
<accession>A0A3R8VZK6</accession>
<dbReference type="EMBL" id="RHQL01000002">
    <property type="protein sequence ID" value="RRV13459.1"/>
    <property type="molecule type" value="Genomic_DNA"/>
</dbReference>
<protein>
    <submittedName>
        <fullName evidence="2">DUF1329 domain-containing protein</fullName>
    </submittedName>
</protein>
<keyword evidence="1" id="KW-0732">Signal</keyword>
<sequence>MNYKKILMLGAASTLFVSHAMAALTDDEVAQLGSTLTPFGAIKAGNAEGTIPSWDGGVCSPPSTYKPIMGEQGGSPYADLFPNEKPIFSITSANLEEHKDKLDLGTLELFKRNPETFRVDVYPTHRTACYPQWVYDNTIQRVKNPKLVGDAPGLVDAHAQVPFPIPKSGYEAMWNSNVKFDIVNSEGTQEAWLIDSGGGKTLTSIQKIENRNLYWDNSLNEVPGNQPYWALISTTMQPAASAGVKQLRHAFLNTEEREPMAWSYVPGQRRVRLAPQFTYDTVSTSSGGVLLFDEINGFDGKMDKYDFKLIGRKEMYVPYNAYKEWAADINALGTPNHLNPDYLRFELHRVWVVEGTLKPGERHVQKVKTFFLDEDSWNILAYFGLDQSGSVHHLMYQPPIQSYEKPANRNGHYILYDMSKNAYSVGSMMGSPKMTGFYKVDGYGSNYFSPGSLAGRGLR</sequence>
<comment type="caution">
    <text evidence="2">The sequence shown here is derived from an EMBL/GenBank/DDBJ whole genome shotgun (WGS) entry which is preliminary data.</text>
</comment>